<keyword evidence="3" id="KW-0479">Metal-binding</keyword>
<dbReference type="AlphaFoldDB" id="A0A953SGZ7"/>
<dbReference type="GO" id="GO:0046872">
    <property type="term" value="F:metal ion binding"/>
    <property type="evidence" value="ECO:0007669"/>
    <property type="project" value="UniProtKB-KW"/>
</dbReference>
<organism evidence="9 10">
    <name type="scientific">Candidatus Nitrobium versatile</name>
    <dbReference type="NCBI Taxonomy" id="2884831"/>
    <lineage>
        <taxon>Bacteria</taxon>
        <taxon>Pseudomonadati</taxon>
        <taxon>Nitrospirota</taxon>
        <taxon>Nitrospiria</taxon>
        <taxon>Nitrospirales</taxon>
        <taxon>Nitrospiraceae</taxon>
        <taxon>Candidatus Nitrobium</taxon>
    </lineage>
</organism>
<feature type="domain" description="4Fe-4S ferredoxin-type" evidence="8">
    <location>
        <begin position="51"/>
        <end position="82"/>
    </location>
</feature>
<evidence type="ECO:0000256" key="5">
    <source>
        <dbReference type="ARBA" id="ARBA00022982"/>
    </source>
</evidence>
<protein>
    <submittedName>
        <fullName evidence="9">4Fe-4S dicluster domain-containing protein</fullName>
    </submittedName>
</protein>
<evidence type="ECO:0000256" key="2">
    <source>
        <dbReference type="ARBA" id="ARBA00022485"/>
    </source>
</evidence>
<evidence type="ECO:0000256" key="6">
    <source>
        <dbReference type="ARBA" id="ARBA00023004"/>
    </source>
</evidence>
<keyword evidence="2" id="KW-0004">4Fe-4S</keyword>
<accession>A0A953SGZ7</accession>
<evidence type="ECO:0000313" key="9">
    <source>
        <dbReference type="EMBL" id="MBZ0157723.1"/>
    </source>
</evidence>
<feature type="domain" description="4Fe-4S ferredoxin-type" evidence="8">
    <location>
        <begin position="5"/>
        <end position="35"/>
    </location>
</feature>
<evidence type="ECO:0000256" key="7">
    <source>
        <dbReference type="ARBA" id="ARBA00023014"/>
    </source>
</evidence>
<evidence type="ECO:0000256" key="1">
    <source>
        <dbReference type="ARBA" id="ARBA00022448"/>
    </source>
</evidence>
<dbReference type="PANTHER" id="PTHR43177:SF5">
    <property type="entry name" value="ANAEROBIC DIMETHYL SULFOXIDE REDUCTASE CHAIN B-RELATED"/>
    <property type="match status" value="1"/>
</dbReference>
<proteinExistence type="predicted"/>
<dbReference type="EMBL" id="JAIOIV010000127">
    <property type="protein sequence ID" value="MBZ0157723.1"/>
    <property type="molecule type" value="Genomic_DNA"/>
</dbReference>
<evidence type="ECO:0000313" key="10">
    <source>
        <dbReference type="Proteomes" id="UP000705867"/>
    </source>
</evidence>
<keyword evidence="5" id="KW-0249">Electron transport</keyword>
<dbReference type="InterPro" id="IPR050954">
    <property type="entry name" value="ET_IronSulfur_Cluster-Binding"/>
</dbReference>
<dbReference type="Gene3D" id="3.30.70.20">
    <property type="match status" value="2"/>
</dbReference>
<evidence type="ECO:0000256" key="4">
    <source>
        <dbReference type="ARBA" id="ARBA00022737"/>
    </source>
</evidence>
<gene>
    <name evidence="9" type="ORF">K8I29_16125</name>
</gene>
<name>A0A953SGZ7_9BACT</name>
<comment type="caution">
    <text evidence="9">The sequence shown here is derived from an EMBL/GenBank/DDBJ whole genome shotgun (WGS) entry which is preliminary data.</text>
</comment>
<feature type="domain" description="4Fe-4S ferredoxin-type" evidence="8">
    <location>
        <begin position="83"/>
        <end position="112"/>
    </location>
</feature>
<keyword evidence="4" id="KW-0677">Repeat</keyword>
<dbReference type="InterPro" id="IPR017896">
    <property type="entry name" value="4Fe4S_Fe-S-bd"/>
</dbReference>
<dbReference type="PROSITE" id="PS51379">
    <property type="entry name" value="4FE4S_FER_2"/>
    <property type="match status" value="3"/>
</dbReference>
<keyword evidence="7" id="KW-0411">Iron-sulfur</keyword>
<reference evidence="9" key="1">
    <citation type="journal article" date="2021" name="bioRxiv">
        <title>Unraveling nitrogen, sulfur and carbon metabolic pathways and microbial community transcriptional responses to substrate deprivation and toxicity stresses in a bioreactor mimicking anoxic brackish coastal sediment conditions.</title>
        <authorList>
            <person name="Martins P.D."/>
            <person name="Echeveste M.J."/>
            <person name="Arshad A."/>
            <person name="Kurth J."/>
            <person name="Ouboter H."/>
            <person name="Jetten M.S.M."/>
            <person name="Welte C.U."/>
        </authorList>
    </citation>
    <scope>NUCLEOTIDE SEQUENCE</scope>
    <source>
        <strain evidence="9">MAG_39</strain>
    </source>
</reference>
<sequence length="170" mass="18809">MRGPRILYFDRERCVGCHACETACKMENNIGVGPKWIEVVEQEFPRGDDTWLLRFSPMSCRHCTNPLCLAACPVGAIETDTNGVVLVNKSRCIGCIECLNVCPFGSPQFGRDGLMEKCTLCAHREPDEPTACEQLCPVGAISRTAPAGISSQRRKRYLTMASPLLKAEER</sequence>
<keyword evidence="6" id="KW-0408">Iron</keyword>
<dbReference type="Proteomes" id="UP000705867">
    <property type="component" value="Unassembled WGS sequence"/>
</dbReference>
<evidence type="ECO:0000259" key="8">
    <source>
        <dbReference type="PROSITE" id="PS51379"/>
    </source>
</evidence>
<dbReference type="PROSITE" id="PS00198">
    <property type="entry name" value="4FE4S_FER_1"/>
    <property type="match status" value="1"/>
</dbReference>
<dbReference type="SUPFAM" id="SSF54862">
    <property type="entry name" value="4Fe-4S ferredoxins"/>
    <property type="match status" value="1"/>
</dbReference>
<reference evidence="9" key="2">
    <citation type="submission" date="2021-08" db="EMBL/GenBank/DDBJ databases">
        <authorList>
            <person name="Dalcin Martins P."/>
        </authorList>
    </citation>
    <scope>NUCLEOTIDE SEQUENCE</scope>
    <source>
        <strain evidence="9">MAG_39</strain>
    </source>
</reference>
<dbReference type="InterPro" id="IPR017900">
    <property type="entry name" value="4Fe4S_Fe_S_CS"/>
</dbReference>
<evidence type="ECO:0000256" key="3">
    <source>
        <dbReference type="ARBA" id="ARBA00022723"/>
    </source>
</evidence>
<dbReference type="GO" id="GO:0051539">
    <property type="term" value="F:4 iron, 4 sulfur cluster binding"/>
    <property type="evidence" value="ECO:0007669"/>
    <property type="project" value="UniProtKB-KW"/>
</dbReference>
<dbReference type="Pfam" id="PF13247">
    <property type="entry name" value="Fer4_11"/>
    <property type="match status" value="1"/>
</dbReference>
<dbReference type="Pfam" id="PF12797">
    <property type="entry name" value="Fer4_2"/>
    <property type="match status" value="1"/>
</dbReference>
<dbReference type="PANTHER" id="PTHR43177">
    <property type="entry name" value="PROTEIN NRFC"/>
    <property type="match status" value="1"/>
</dbReference>
<keyword evidence="1" id="KW-0813">Transport</keyword>